<dbReference type="EMBL" id="JAGPYQ010000001">
    <property type="protein sequence ID" value="MBQ0848314.1"/>
    <property type="molecule type" value="Genomic_DNA"/>
</dbReference>
<protein>
    <submittedName>
        <fullName evidence="2">Uncharacterized protein</fullName>
    </submittedName>
</protein>
<evidence type="ECO:0000313" key="3">
    <source>
        <dbReference type="Proteomes" id="UP000677413"/>
    </source>
</evidence>
<name>A0A940XLR8_9ACTN</name>
<dbReference type="Proteomes" id="UP000677413">
    <property type="component" value="Unassembled WGS sequence"/>
</dbReference>
<evidence type="ECO:0000313" key="2">
    <source>
        <dbReference type="EMBL" id="MBQ0848314.1"/>
    </source>
</evidence>
<evidence type="ECO:0000256" key="1">
    <source>
        <dbReference type="SAM" id="SignalP"/>
    </source>
</evidence>
<keyword evidence="1" id="KW-0732">Signal</keyword>
<reference evidence="2 3" key="1">
    <citation type="submission" date="2021-04" db="EMBL/GenBank/DDBJ databases">
        <authorList>
            <person name="Tang X."/>
            <person name="Zhou X."/>
            <person name="Chen X."/>
            <person name="Cernava T."/>
            <person name="Zhang C."/>
        </authorList>
    </citation>
    <scope>NUCLEOTIDE SEQUENCE [LARGE SCALE GENOMIC DNA]</scope>
    <source>
        <strain evidence="2 3">BH-SS-21</strain>
    </source>
</reference>
<dbReference type="AlphaFoldDB" id="A0A940XLR8"/>
<comment type="caution">
    <text evidence="2">The sequence shown here is derived from an EMBL/GenBank/DDBJ whole genome shotgun (WGS) entry which is preliminary data.</text>
</comment>
<feature type="signal peptide" evidence="1">
    <location>
        <begin position="1"/>
        <end position="26"/>
    </location>
</feature>
<gene>
    <name evidence="2" type="ORF">J8N05_08830</name>
</gene>
<proteinExistence type="predicted"/>
<sequence>MRNFSARDLCVRGVAVVVAATAVVVAAGGVAGARAGGAGAGGAPEADLAFHGRLWMDDGRVELRMTPQNHGPVGVDDATVRLRWSAPLADEQRLPAGCARSGARAVLCRTGALPADGWGRTLTLAVRLRGEPGEVTMGIDAVWGGGAVDRNHRNDRREVLVLDTGDSYAF</sequence>
<keyword evidence="3" id="KW-1185">Reference proteome</keyword>
<feature type="chain" id="PRO_5038886681" evidence="1">
    <location>
        <begin position="27"/>
        <end position="170"/>
    </location>
</feature>
<organism evidence="2 3">
    <name type="scientific">Streptomyces liliiviolaceus</name>
    <dbReference type="NCBI Taxonomy" id="2823109"/>
    <lineage>
        <taxon>Bacteria</taxon>
        <taxon>Bacillati</taxon>
        <taxon>Actinomycetota</taxon>
        <taxon>Actinomycetes</taxon>
        <taxon>Kitasatosporales</taxon>
        <taxon>Streptomycetaceae</taxon>
        <taxon>Streptomyces</taxon>
    </lineage>
</organism>
<accession>A0A940XLR8</accession>